<evidence type="ECO:0000313" key="1">
    <source>
        <dbReference type="EMBL" id="VFU24520.1"/>
    </source>
</evidence>
<sequence>MQIEKCPKLVELPIIPSVRYLTIEECTVTLLSSVVNFTSITCLQTEGFDELAVLTYSGLKHNKFLFLFQPLQTSKRVSSEQ</sequence>
<organism evidence="1">
    <name type="scientific">Salix viminalis</name>
    <name type="common">Common osier</name>
    <name type="synonym">Basket willow</name>
    <dbReference type="NCBI Taxonomy" id="40686"/>
    <lineage>
        <taxon>Eukaryota</taxon>
        <taxon>Viridiplantae</taxon>
        <taxon>Streptophyta</taxon>
        <taxon>Embryophyta</taxon>
        <taxon>Tracheophyta</taxon>
        <taxon>Spermatophyta</taxon>
        <taxon>Magnoliopsida</taxon>
        <taxon>eudicotyledons</taxon>
        <taxon>Gunneridae</taxon>
        <taxon>Pentapetalae</taxon>
        <taxon>rosids</taxon>
        <taxon>fabids</taxon>
        <taxon>Malpighiales</taxon>
        <taxon>Salicaceae</taxon>
        <taxon>Saliceae</taxon>
        <taxon>Salix</taxon>
    </lineage>
</organism>
<dbReference type="EMBL" id="CAADRP010000180">
    <property type="protein sequence ID" value="VFU24520.1"/>
    <property type="molecule type" value="Genomic_DNA"/>
</dbReference>
<proteinExistence type="predicted"/>
<protein>
    <recommendedName>
        <fullName evidence="2">FBD domain-containing protein</fullName>
    </recommendedName>
</protein>
<accession>A0A6N2KAK2</accession>
<evidence type="ECO:0008006" key="2">
    <source>
        <dbReference type="Google" id="ProtNLM"/>
    </source>
</evidence>
<dbReference type="AlphaFoldDB" id="A0A6N2KAK2"/>
<reference evidence="1" key="1">
    <citation type="submission" date="2019-03" db="EMBL/GenBank/DDBJ databases">
        <authorList>
            <person name="Mank J."/>
            <person name="Almeida P."/>
        </authorList>
    </citation>
    <scope>NUCLEOTIDE SEQUENCE</scope>
    <source>
        <strain evidence="1">78183</strain>
    </source>
</reference>
<name>A0A6N2KAK2_SALVM</name>
<gene>
    <name evidence="1" type="ORF">SVIM_LOCUS46994</name>
</gene>